<keyword evidence="2" id="KW-0418">Kinase</keyword>
<gene>
    <name evidence="2" type="primary">Bub1b</name>
</gene>
<proteinExistence type="predicted"/>
<reference evidence="2" key="1">
    <citation type="submission" date="2025-08" db="UniProtKB">
        <authorList>
            <consortium name="RefSeq"/>
        </authorList>
    </citation>
    <scope>IDENTIFICATION</scope>
</reference>
<evidence type="ECO:0000313" key="2">
    <source>
        <dbReference type="RefSeq" id="XP_073921755.1"/>
    </source>
</evidence>
<dbReference type="Proteomes" id="UP001732720">
    <property type="component" value="Chromosome 2"/>
</dbReference>
<dbReference type="RefSeq" id="XP_073921755.1">
    <property type="nucleotide sequence ID" value="XM_074065654.1"/>
</dbReference>
<sequence>MATTKKEGVALSEAMSLAGDEWELSKENVQPLRHGRIMSTLQGALAQQESACNTALQQQKRAFEYEIRFYAGSDPLDVWDRYISWTEQNYPQGGKESNMSMLLERAVEALQGEKRYYSDPRFLSLWLKLGHLCNEPLDMYSYLHSQGIGVSLAQFYISWAEEYEARENFKKADAVFQEGIQRKAEPLDRLQSQHRQFQARVSRQSLMALEKEEEEEEGFGSSVPQRSTLAELKSKGKKTARAPISRVGGALKAPSRNRGLQNPVPQQMQSNRQITVFDENADKASRAELSKPTVQPWMAPPVPRAKENELQAGPWNSDRPLDYRPHGTSALLTPAPPVLPSFTPYVEETAQQPAMTPCKIEPSINHILSTRKPGKEEGDPLQRVQSHQQESEEKKEKMMYCKEKIYAGVGEFSFEEIRAEVFRKKLKERREAELLTSAEKRAEMQKQIEEMERKLKEIQTTQQERSGDQQKERVLIEEPAQLPIASESQEMPGMALSSSACPLNSYPREASLAENIWQDEPHCEGASVPFSIFDEFLLSEKKDESPSADPSRVLAQRRPLAILKTTESITSNEDVSPDLCDDLLGIEPLSEDAIISGFRNVTICPNPEDTCDFVRAARLASTPFHELMPSGPVRRLQDEDLDAKACEDQQTCGTLYSQTLSTKKLSPIIEDSREAHSSGFSGSSVSAASTSSIKSLQISEKLELTSESTENSFPSPWCSQYRAQLLKSLPEFSASAEFSEEDRGVPKLEIEKEIELGNEDYCIKQECLTCEDYKLFWVAPRNSSELTLIKVSPQPVPWDFYIHLKLKERLNEESGQFCSCYQYQDGCIVWYQFINCSPLQDLLQHSVFITHEITVLIIYNVLTLVEKLHKAEIVHGDLSPKSLILRNRIHDPYDYNKNSQALKIVDFSYSVDLRMQQDIFTLTGFRTIQILEGQKILANCSSPYLVDLFGIADLAHLLLFKGHLQVFWDGSLWKLSQNTSELKDGELWNRFFVRILNAHDECTVSVLRDLAAEMSGVFDATFQSHLDKALWNIGKLVSPGASLLRQDRQAGLSQTPT</sequence>
<protein>
    <submittedName>
        <fullName evidence="2">Mitotic checkpoint serine/threonine-protein kinase BUB1 beta</fullName>
    </submittedName>
</protein>
<evidence type="ECO:0000313" key="1">
    <source>
        <dbReference type="Proteomes" id="UP001732720"/>
    </source>
</evidence>
<keyword evidence="1" id="KW-1185">Reference proteome</keyword>
<accession>A0AC58LXB4</accession>
<keyword evidence="2" id="KW-0808">Transferase</keyword>
<organism evidence="1 2">
    <name type="scientific">Castor canadensis</name>
    <name type="common">American beaver</name>
    <dbReference type="NCBI Taxonomy" id="51338"/>
    <lineage>
        <taxon>Eukaryota</taxon>
        <taxon>Metazoa</taxon>
        <taxon>Chordata</taxon>
        <taxon>Craniata</taxon>
        <taxon>Vertebrata</taxon>
        <taxon>Euteleostomi</taxon>
        <taxon>Mammalia</taxon>
        <taxon>Eutheria</taxon>
        <taxon>Euarchontoglires</taxon>
        <taxon>Glires</taxon>
        <taxon>Rodentia</taxon>
        <taxon>Castorimorpha</taxon>
        <taxon>Castoridae</taxon>
        <taxon>Castor</taxon>
    </lineage>
</organism>
<name>A0AC58LXB4_CASCN</name>